<dbReference type="Proteomes" id="UP000005408">
    <property type="component" value="Unassembled WGS sequence"/>
</dbReference>
<keyword evidence="8" id="KW-1185">Reference proteome</keyword>
<accession>A0A8W8KAZ0</accession>
<feature type="transmembrane region" description="Helical" evidence="6">
    <location>
        <begin position="34"/>
        <end position="52"/>
    </location>
</feature>
<keyword evidence="6" id="KW-1133">Transmembrane helix</keyword>
<dbReference type="InterPro" id="IPR050645">
    <property type="entry name" value="Histidine_acid_phosphatase"/>
</dbReference>
<protein>
    <recommendedName>
        <fullName evidence="4">2-phosphoxylose phosphatase 1</fullName>
    </recommendedName>
    <alternativeName>
        <fullName evidence="5">Acid phosphatase-like protein 2</fullName>
    </alternativeName>
</protein>
<evidence type="ECO:0000256" key="5">
    <source>
        <dbReference type="ARBA" id="ARBA00041499"/>
    </source>
</evidence>
<keyword evidence="6" id="KW-0472">Membrane</keyword>
<proteinExistence type="inferred from homology"/>
<evidence type="ECO:0000256" key="4">
    <source>
        <dbReference type="ARBA" id="ARBA00040357"/>
    </source>
</evidence>
<comment type="similarity">
    <text evidence="1">Belongs to the histidine acid phosphatase family.</text>
</comment>
<sequence>MHRDRDAKKLQQKDHHQSDRSMIIVDLMARFKRYRYKIIVALLVIIILFYLYSQKEYGSELMSQQEFKQPMDRLSEQLLFQGQNKNLHSNNTTNDRFLQGAAGYCNFPNPASIKEGSHHLDTQGYKLQLALMMIRHGDRTPLHTLANRPNPRISCKFSKNEKQTHWIVDKFITRLQNADKDGSFESMQRYPNQPYCRQSYLTPQGAVQELLNGLQAKHKYIDGLDLFQQDFSERKVLVKSTVYPRTYQSANAFMFGFLSDYDTRLKIYKAKTDFCSEKDSGLNCHCPGLEKYSKPLKNMRKMSKPLLQSIANFKRKMSSILSVDVKEIRSLTHVFDSLMVRVCHDVPLPCNKARDSCVDRTIVDTLWGLVGDDLLHHYLYNENHLKTQHLKFHPLLVEMYARMKNITKRSSSTKFVLYSGHDITLTPFLMLLGIYDGKWPPYASTLALELYSKEEGSKLHYFLKVIYNGIDKTRELKFCRGLDMCKFKYFEQFVNTHLENMGLDDYDSECLSS</sequence>
<dbReference type="PANTHER" id="PTHR11567">
    <property type="entry name" value="ACID PHOSPHATASE-RELATED"/>
    <property type="match status" value="1"/>
</dbReference>
<evidence type="ECO:0000313" key="7">
    <source>
        <dbReference type="EnsemblMetazoa" id="G22739.4:cds"/>
    </source>
</evidence>
<reference evidence="7" key="1">
    <citation type="submission" date="2022-08" db="UniProtKB">
        <authorList>
            <consortium name="EnsemblMetazoa"/>
        </authorList>
    </citation>
    <scope>IDENTIFICATION</scope>
    <source>
        <strain evidence="7">05x7-T-G4-1.051#20</strain>
    </source>
</reference>
<organism evidence="7 8">
    <name type="scientific">Magallana gigas</name>
    <name type="common">Pacific oyster</name>
    <name type="synonym">Crassostrea gigas</name>
    <dbReference type="NCBI Taxonomy" id="29159"/>
    <lineage>
        <taxon>Eukaryota</taxon>
        <taxon>Metazoa</taxon>
        <taxon>Spiralia</taxon>
        <taxon>Lophotrochozoa</taxon>
        <taxon>Mollusca</taxon>
        <taxon>Bivalvia</taxon>
        <taxon>Autobranchia</taxon>
        <taxon>Pteriomorphia</taxon>
        <taxon>Ostreida</taxon>
        <taxon>Ostreoidea</taxon>
        <taxon>Ostreidae</taxon>
        <taxon>Magallana</taxon>
    </lineage>
</organism>
<comment type="catalytic activity">
    <reaction evidence="3">
        <text>3-O-[beta-D-GlcA-(1-&gt;3)-beta-D-Gal-(1-&gt;3)-beta-D-Gal-(1-&gt;4)-beta-D-2-O-P-Xyl]-L-seryl-[protein] + H2O = 3-O-(beta-D-GlcA-(1-&gt;3)-beta-D-Gal-(1-&gt;3)-beta-D-Gal-(1-&gt;4)-beta-D-Xyl)-L-seryl-[protein] + phosphate</text>
        <dbReference type="Rhea" id="RHEA:56512"/>
        <dbReference type="Rhea" id="RHEA-COMP:12573"/>
        <dbReference type="Rhea" id="RHEA-COMP:14559"/>
        <dbReference type="ChEBI" id="CHEBI:15377"/>
        <dbReference type="ChEBI" id="CHEBI:43474"/>
        <dbReference type="ChEBI" id="CHEBI:132093"/>
        <dbReference type="ChEBI" id="CHEBI:140495"/>
    </reaction>
</comment>
<evidence type="ECO:0000256" key="6">
    <source>
        <dbReference type="SAM" id="Phobius"/>
    </source>
</evidence>
<evidence type="ECO:0000256" key="3">
    <source>
        <dbReference type="ARBA" id="ARBA00036311"/>
    </source>
</evidence>
<dbReference type="InterPro" id="IPR029033">
    <property type="entry name" value="His_PPase_superfam"/>
</dbReference>
<dbReference type="InterPro" id="IPR033379">
    <property type="entry name" value="Acid_Pase_AS"/>
</dbReference>
<dbReference type="CDD" id="cd07061">
    <property type="entry name" value="HP_HAP_like"/>
    <property type="match status" value="1"/>
</dbReference>
<keyword evidence="6" id="KW-0812">Transmembrane</keyword>
<dbReference type="Gene3D" id="3.40.50.1240">
    <property type="entry name" value="Phosphoglycerate mutase-like"/>
    <property type="match status" value="1"/>
</dbReference>
<dbReference type="PROSITE" id="PS00616">
    <property type="entry name" value="HIS_ACID_PHOSPHAT_1"/>
    <property type="match status" value="1"/>
</dbReference>
<evidence type="ECO:0000256" key="1">
    <source>
        <dbReference type="ARBA" id="ARBA00005375"/>
    </source>
</evidence>
<dbReference type="Pfam" id="PF00328">
    <property type="entry name" value="His_Phos_2"/>
    <property type="match status" value="2"/>
</dbReference>
<dbReference type="PANTHER" id="PTHR11567:SF110">
    <property type="entry name" value="2-PHOSPHOXYLOSE PHOSPHATASE 1"/>
    <property type="match status" value="1"/>
</dbReference>
<keyword evidence="2" id="KW-0378">Hydrolase</keyword>
<dbReference type="SUPFAM" id="SSF53254">
    <property type="entry name" value="Phosphoglycerate mutase-like"/>
    <property type="match status" value="1"/>
</dbReference>
<dbReference type="EnsemblMetazoa" id="G22739.4">
    <property type="protein sequence ID" value="G22739.4:cds"/>
    <property type="gene ID" value="G22739"/>
</dbReference>
<dbReference type="GO" id="GO:0016791">
    <property type="term" value="F:phosphatase activity"/>
    <property type="evidence" value="ECO:0007669"/>
    <property type="project" value="TreeGrafter"/>
</dbReference>
<evidence type="ECO:0000313" key="8">
    <source>
        <dbReference type="Proteomes" id="UP000005408"/>
    </source>
</evidence>
<evidence type="ECO:0000256" key="2">
    <source>
        <dbReference type="ARBA" id="ARBA00022801"/>
    </source>
</evidence>
<dbReference type="AlphaFoldDB" id="A0A8W8KAZ0"/>
<name>A0A8W8KAZ0_MAGGI</name>
<dbReference type="InterPro" id="IPR000560">
    <property type="entry name" value="His_Pase_clade-2"/>
</dbReference>